<protein>
    <submittedName>
        <fullName evidence="3">Transcriptional regulator, MerR family</fullName>
    </submittedName>
</protein>
<dbReference type="SUPFAM" id="SSF46955">
    <property type="entry name" value="Putative DNA-binding domain"/>
    <property type="match status" value="1"/>
</dbReference>
<dbReference type="Proteomes" id="UP000000491">
    <property type="component" value="Chromosome"/>
</dbReference>
<dbReference type="Gene3D" id="1.10.1660.10">
    <property type="match status" value="1"/>
</dbReference>
<dbReference type="KEGG" id="zmp:Zymop_0174"/>
<reference evidence="3 4" key="1">
    <citation type="journal article" date="2011" name="J. Bacteriol.">
        <title>Genome sequence of the ethanol-producing Zymomonas mobilis subsp. pomaceae lectotype strain ATCC 29192.</title>
        <authorList>
            <person name="Kouvelis V.N."/>
            <person name="Davenport K.W."/>
            <person name="Brettin T.S."/>
            <person name="Bruce D."/>
            <person name="Detter C."/>
            <person name="Han C.S."/>
            <person name="Nolan M."/>
            <person name="Tapia R."/>
            <person name="Damoulaki A."/>
            <person name="Kyrpides N.C."/>
            <person name="Typas M.A."/>
            <person name="Pappas K.M."/>
        </authorList>
    </citation>
    <scope>NUCLEOTIDE SEQUENCE [LARGE SCALE GENOMIC DNA]</scope>
    <source>
        <strain evidence="4">ATCC 29192 / DSM 22645 / JCM 10191 / CCUG 17912 / NBRC 13757 / NCIMB 11200 / NRRL B-4491 / Barker I</strain>
    </source>
</reference>
<dbReference type="InterPro" id="IPR000551">
    <property type="entry name" value="MerR-type_HTH_dom"/>
</dbReference>
<dbReference type="PATRIC" id="fig|579138.3.peg.189"/>
<dbReference type="AlphaFoldDB" id="F8ETR8"/>
<dbReference type="PROSITE" id="PS50937">
    <property type="entry name" value="HTH_MERR_2"/>
    <property type="match status" value="1"/>
</dbReference>
<feature type="domain" description="HTH merR-type" evidence="2">
    <location>
        <begin position="43"/>
        <end position="113"/>
    </location>
</feature>
<dbReference type="STRING" id="579138.Zymop_0174"/>
<dbReference type="eggNOG" id="COG0789">
    <property type="taxonomic scope" value="Bacteria"/>
</dbReference>
<gene>
    <name evidence="3" type="ordered locus">Zymop_0174</name>
</gene>
<dbReference type="Pfam" id="PF13411">
    <property type="entry name" value="MerR_1"/>
    <property type="match status" value="1"/>
</dbReference>
<evidence type="ECO:0000313" key="3">
    <source>
        <dbReference type="EMBL" id="AEI37078.1"/>
    </source>
</evidence>
<dbReference type="CDD" id="cd04765">
    <property type="entry name" value="HTH_MlrA-like_sg2"/>
    <property type="match status" value="1"/>
</dbReference>
<evidence type="ECO:0000259" key="2">
    <source>
        <dbReference type="PROSITE" id="PS50937"/>
    </source>
</evidence>
<evidence type="ECO:0000256" key="1">
    <source>
        <dbReference type="SAM" id="MobiDB-lite"/>
    </source>
</evidence>
<accession>F8ETR8</accession>
<dbReference type="GO" id="GO:0003677">
    <property type="term" value="F:DNA binding"/>
    <property type="evidence" value="ECO:0007669"/>
    <property type="project" value="InterPro"/>
</dbReference>
<evidence type="ECO:0000313" key="4">
    <source>
        <dbReference type="Proteomes" id="UP000000491"/>
    </source>
</evidence>
<name>F8ETR8_ZYMMT</name>
<dbReference type="InterPro" id="IPR009061">
    <property type="entry name" value="DNA-bd_dom_put_sf"/>
</dbReference>
<feature type="region of interest" description="Disordered" evidence="1">
    <location>
        <begin position="1"/>
        <end position="39"/>
    </location>
</feature>
<dbReference type="HOGENOM" id="CLU_045945_4_1_5"/>
<feature type="compositionally biased region" description="Basic residues" evidence="1">
    <location>
        <begin position="20"/>
        <end position="36"/>
    </location>
</feature>
<dbReference type="EMBL" id="CP002865">
    <property type="protein sequence ID" value="AEI37078.1"/>
    <property type="molecule type" value="Genomic_DNA"/>
</dbReference>
<sequence>MSERPVSDANASPKVDKSKRQLKRRDHASHPRQKIRTKGDQALLTISELAEELGVGSHILRYWENHFPALRPLQRAGNRRYYRPDDVALAHQINHLLKKEGYTVRGAVKFLSSETQKRTPIPVSIVTPSHQTLMPEKWVEELRYISEMLSSALMVE</sequence>
<proteinExistence type="predicted"/>
<dbReference type="SMART" id="SM00422">
    <property type="entry name" value="HTH_MERR"/>
    <property type="match status" value="1"/>
</dbReference>
<dbReference type="GO" id="GO:0006355">
    <property type="term" value="P:regulation of DNA-templated transcription"/>
    <property type="evidence" value="ECO:0007669"/>
    <property type="project" value="InterPro"/>
</dbReference>
<organism evidence="3 4">
    <name type="scientific">Zymomonas mobilis subsp. pomaceae (strain ATCC 29192 / DSM 22645 / JCM 10191 / CCUG 17912 / NBRC 13757 / NCIMB 11200 / NRRL B-4491 / Barker I)</name>
    <dbReference type="NCBI Taxonomy" id="579138"/>
    <lineage>
        <taxon>Bacteria</taxon>
        <taxon>Pseudomonadati</taxon>
        <taxon>Pseudomonadota</taxon>
        <taxon>Alphaproteobacteria</taxon>
        <taxon>Sphingomonadales</taxon>
        <taxon>Zymomonadaceae</taxon>
        <taxon>Zymomonas</taxon>
    </lineage>
</organism>